<evidence type="ECO:0000256" key="1">
    <source>
        <dbReference type="SAM" id="MobiDB-lite"/>
    </source>
</evidence>
<name>A0A0C3E798_9AGAM</name>
<sequence>MVMRSHPHSVRCFNRFPRPSQSHFTSSSDTFDLSTKPEAFGLSRRHPVEAVSVPGPAPYSPERVSESA</sequence>
<dbReference type="Proteomes" id="UP000053989">
    <property type="component" value="Unassembled WGS sequence"/>
</dbReference>
<reference evidence="2 3" key="1">
    <citation type="submission" date="2014-04" db="EMBL/GenBank/DDBJ databases">
        <authorList>
            <consortium name="DOE Joint Genome Institute"/>
            <person name="Kuo A."/>
            <person name="Kohler A."/>
            <person name="Nagy L.G."/>
            <person name="Floudas D."/>
            <person name="Copeland A."/>
            <person name="Barry K.W."/>
            <person name="Cichocki N."/>
            <person name="Veneault-Fourrey C."/>
            <person name="LaButti K."/>
            <person name="Lindquist E.A."/>
            <person name="Lipzen A."/>
            <person name="Lundell T."/>
            <person name="Morin E."/>
            <person name="Murat C."/>
            <person name="Sun H."/>
            <person name="Tunlid A."/>
            <person name="Henrissat B."/>
            <person name="Grigoriev I.V."/>
            <person name="Hibbett D.S."/>
            <person name="Martin F."/>
            <person name="Nordberg H.P."/>
            <person name="Cantor M.N."/>
            <person name="Hua S.X."/>
        </authorList>
    </citation>
    <scope>NUCLEOTIDE SEQUENCE [LARGE SCALE GENOMIC DNA]</scope>
    <source>
        <strain evidence="2 3">Foug A</strain>
    </source>
</reference>
<keyword evidence="3" id="KW-1185">Reference proteome</keyword>
<organism evidence="2 3">
    <name type="scientific">Scleroderma citrinum Foug A</name>
    <dbReference type="NCBI Taxonomy" id="1036808"/>
    <lineage>
        <taxon>Eukaryota</taxon>
        <taxon>Fungi</taxon>
        <taxon>Dikarya</taxon>
        <taxon>Basidiomycota</taxon>
        <taxon>Agaricomycotina</taxon>
        <taxon>Agaricomycetes</taxon>
        <taxon>Agaricomycetidae</taxon>
        <taxon>Boletales</taxon>
        <taxon>Sclerodermatineae</taxon>
        <taxon>Sclerodermataceae</taxon>
        <taxon>Scleroderma</taxon>
    </lineage>
</organism>
<dbReference type="InParanoid" id="A0A0C3E798"/>
<dbReference type="HOGENOM" id="CLU_2795442_0_0_1"/>
<proteinExistence type="predicted"/>
<dbReference type="AlphaFoldDB" id="A0A0C3E798"/>
<accession>A0A0C3E798</accession>
<evidence type="ECO:0000313" key="2">
    <source>
        <dbReference type="EMBL" id="KIM64309.1"/>
    </source>
</evidence>
<reference evidence="3" key="2">
    <citation type="submission" date="2015-01" db="EMBL/GenBank/DDBJ databases">
        <title>Evolutionary Origins and Diversification of the Mycorrhizal Mutualists.</title>
        <authorList>
            <consortium name="DOE Joint Genome Institute"/>
            <consortium name="Mycorrhizal Genomics Consortium"/>
            <person name="Kohler A."/>
            <person name="Kuo A."/>
            <person name="Nagy L.G."/>
            <person name="Floudas D."/>
            <person name="Copeland A."/>
            <person name="Barry K.W."/>
            <person name="Cichocki N."/>
            <person name="Veneault-Fourrey C."/>
            <person name="LaButti K."/>
            <person name="Lindquist E.A."/>
            <person name="Lipzen A."/>
            <person name="Lundell T."/>
            <person name="Morin E."/>
            <person name="Murat C."/>
            <person name="Riley R."/>
            <person name="Ohm R."/>
            <person name="Sun H."/>
            <person name="Tunlid A."/>
            <person name="Henrissat B."/>
            <person name="Grigoriev I.V."/>
            <person name="Hibbett D.S."/>
            <person name="Martin F."/>
        </authorList>
    </citation>
    <scope>NUCLEOTIDE SEQUENCE [LARGE SCALE GENOMIC DNA]</scope>
    <source>
        <strain evidence="3">Foug A</strain>
    </source>
</reference>
<feature type="region of interest" description="Disordered" evidence="1">
    <location>
        <begin position="1"/>
        <end position="68"/>
    </location>
</feature>
<gene>
    <name evidence="2" type="ORF">SCLCIDRAFT_1213410</name>
</gene>
<protein>
    <submittedName>
        <fullName evidence="2">Uncharacterized protein</fullName>
    </submittedName>
</protein>
<dbReference type="EMBL" id="KN822029">
    <property type="protein sequence ID" value="KIM64309.1"/>
    <property type="molecule type" value="Genomic_DNA"/>
</dbReference>
<evidence type="ECO:0000313" key="3">
    <source>
        <dbReference type="Proteomes" id="UP000053989"/>
    </source>
</evidence>
<feature type="compositionally biased region" description="Low complexity" evidence="1">
    <location>
        <begin position="20"/>
        <end position="34"/>
    </location>
</feature>